<dbReference type="InterPro" id="IPR050327">
    <property type="entry name" value="Proton-linked_MCT"/>
</dbReference>
<comment type="subcellular location">
    <subcellularLocation>
        <location evidence="1">Membrane</location>
        <topology evidence="1">Multi-pass membrane protein</topology>
    </subcellularLocation>
</comment>
<comment type="similarity">
    <text evidence="2">Belongs to the major facilitator superfamily. Monocarboxylate porter (TC 2.A.1.13) family.</text>
</comment>
<dbReference type="InterPro" id="IPR020846">
    <property type="entry name" value="MFS_dom"/>
</dbReference>
<keyword evidence="4" id="KW-0812">Transmembrane</keyword>
<feature type="transmembrane region" description="Helical" evidence="4">
    <location>
        <begin position="252"/>
        <end position="275"/>
    </location>
</feature>
<dbReference type="InterPro" id="IPR036259">
    <property type="entry name" value="MFS_trans_sf"/>
</dbReference>
<dbReference type="CDD" id="cd17352">
    <property type="entry name" value="MFS_MCT_SLC16"/>
    <property type="match status" value="1"/>
</dbReference>
<feature type="domain" description="Major facilitator superfamily (MFS) profile" evidence="5">
    <location>
        <begin position="50"/>
        <end position="432"/>
    </location>
</feature>
<dbReference type="GO" id="GO:0022857">
    <property type="term" value="F:transmembrane transporter activity"/>
    <property type="evidence" value="ECO:0007669"/>
    <property type="project" value="InterPro"/>
</dbReference>
<keyword evidence="4" id="KW-0472">Membrane</keyword>
<feature type="transmembrane region" description="Helical" evidence="4">
    <location>
        <begin position="178"/>
        <end position="199"/>
    </location>
</feature>
<feature type="transmembrane region" description="Helical" evidence="4">
    <location>
        <begin position="377"/>
        <end position="400"/>
    </location>
</feature>
<organism evidence="6 7">
    <name type="scientific">Trichoderma asperellum (strain ATCC 204424 / CBS 433.97 / NBRC 101777)</name>
    <dbReference type="NCBI Taxonomy" id="1042311"/>
    <lineage>
        <taxon>Eukaryota</taxon>
        <taxon>Fungi</taxon>
        <taxon>Dikarya</taxon>
        <taxon>Ascomycota</taxon>
        <taxon>Pezizomycotina</taxon>
        <taxon>Sordariomycetes</taxon>
        <taxon>Hypocreomycetidae</taxon>
        <taxon>Hypocreales</taxon>
        <taxon>Hypocreaceae</taxon>
        <taxon>Trichoderma</taxon>
    </lineage>
</organism>
<evidence type="ECO:0000259" key="5">
    <source>
        <dbReference type="PROSITE" id="PS50850"/>
    </source>
</evidence>
<feature type="transmembrane region" description="Helical" evidence="4">
    <location>
        <begin position="142"/>
        <end position="166"/>
    </location>
</feature>
<dbReference type="Proteomes" id="UP000240493">
    <property type="component" value="Unassembled WGS sequence"/>
</dbReference>
<dbReference type="AlphaFoldDB" id="A0A2T3ZJH1"/>
<accession>A0A2T3ZJH1</accession>
<dbReference type="GO" id="GO:0016020">
    <property type="term" value="C:membrane"/>
    <property type="evidence" value="ECO:0007669"/>
    <property type="project" value="UniProtKB-SubCell"/>
</dbReference>
<feature type="transmembrane region" description="Helical" evidence="4">
    <location>
        <begin position="342"/>
        <end position="365"/>
    </location>
</feature>
<dbReference type="Pfam" id="PF07690">
    <property type="entry name" value="MFS_1"/>
    <property type="match status" value="1"/>
</dbReference>
<feature type="transmembrane region" description="Helical" evidence="4">
    <location>
        <begin position="117"/>
        <end position="136"/>
    </location>
</feature>
<reference evidence="6 7" key="1">
    <citation type="submission" date="2016-07" db="EMBL/GenBank/DDBJ databases">
        <title>Multiple horizontal gene transfer events from other fungi enriched the ability of initially mycotrophic Trichoderma (Ascomycota) to feed on dead plant biomass.</title>
        <authorList>
            <consortium name="DOE Joint Genome Institute"/>
            <person name="Aerts A."/>
            <person name="Atanasova L."/>
            <person name="Chenthamara K."/>
            <person name="Zhang J."/>
            <person name="Grujic M."/>
            <person name="Henrissat B."/>
            <person name="Kuo A."/>
            <person name="Salamov A."/>
            <person name="Lipzen A."/>
            <person name="Labutti K."/>
            <person name="Barry K."/>
            <person name="Miao Y."/>
            <person name="Rahimi M.J."/>
            <person name="Shen Q."/>
            <person name="Grigoriev I.V."/>
            <person name="Kubicek C.P."/>
            <person name="Druzhinina I.S."/>
        </authorList>
    </citation>
    <scope>NUCLEOTIDE SEQUENCE [LARGE SCALE GENOMIC DNA]</scope>
    <source>
        <strain evidence="6 7">CBS 433.97</strain>
    </source>
</reference>
<dbReference type="InterPro" id="IPR011701">
    <property type="entry name" value="MFS"/>
</dbReference>
<name>A0A2T3ZJH1_TRIA4</name>
<keyword evidence="4" id="KW-1133">Transmembrane helix</keyword>
<sequence length="438" mass="46831">MSSGSTTEIESGSFSGAKGVEGTDEKTIGTPVENKNQPTHHEFPEGGLKAWLVVFGCWCTSFASFGYVNSFGVYETYYLQTFLSDRSPSDVAWIGAIQAFAQFSAAIVAGPIADRHGALVIIWPCSILLVVAMMLTSLCTEFYQFILCQGIFLGFSSGLIFTPSVSIMGHYFHKRRPIAIAIATTGSPLGGIIYPVIMTNLLRNKNVGFPWGQRVCGFLTLFLLAISAVTIRPTSLRRKGALFLSEAFRIPAFSLQVAALFMVILGLWTPYFYLADYGSAHGMSENLASYLFAIINAGSLMGRLFAGAVARKLGQFNIIAVACYASAILLFCWLKITSSAGLIVLAILFGATSGSVIALMMSTLAQTADHPSKIGTYLGMSTFLIGFGGLAGTPITGALIDKYQGYSQGIIFSGAVLMAGAVLLTCARFAFSKDKLIV</sequence>
<feature type="region of interest" description="Disordered" evidence="3">
    <location>
        <begin position="1"/>
        <end position="40"/>
    </location>
</feature>
<evidence type="ECO:0000256" key="4">
    <source>
        <dbReference type="SAM" id="Phobius"/>
    </source>
</evidence>
<dbReference type="PROSITE" id="PS50850">
    <property type="entry name" value="MFS"/>
    <property type="match status" value="1"/>
</dbReference>
<dbReference type="SUPFAM" id="SSF103473">
    <property type="entry name" value="MFS general substrate transporter"/>
    <property type="match status" value="1"/>
</dbReference>
<feature type="transmembrane region" description="Helical" evidence="4">
    <location>
        <begin position="50"/>
        <end position="71"/>
    </location>
</feature>
<dbReference type="OrthoDB" id="6499973at2759"/>
<dbReference type="PANTHER" id="PTHR11360:SF281">
    <property type="entry name" value="ASPYRIDONES EFFLUX PROTEIN APDF-RELATED"/>
    <property type="match status" value="1"/>
</dbReference>
<dbReference type="PANTHER" id="PTHR11360">
    <property type="entry name" value="MONOCARBOXYLATE TRANSPORTER"/>
    <property type="match status" value="1"/>
</dbReference>
<evidence type="ECO:0000313" key="6">
    <source>
        <dbReference type="EMBL" id="PTB44955.1"/>
    </source>
</evidence>
<protein>
    <recommendedName>
        <fullName evidence="5">Major facilitator superfamily (MFS) profile domain-containing protein</fullName>
    </recommendedName>
</protein>
<evidence type="ECO:0000256" key="2">
    <source>
        <dbReference type="ARBA" id="ARBA00006727"/>
    </source>
</evidence>
<feature type="compositionally biased region" description="Low complexity" evidence="3">
    <location>
        <begin position="1"/>
        <end position="16"/>
    </location>
</feature>
<evidence type="ECO:0000256" key="3">
    <source>
        <dbReference type="SAM" id="MobiDB-lite"/>
    </source>
</evidence>
<gene>
    <name evidence="6" type="ORF">M441DRAFT_302651</name>
</gene>
<keyword evidence="7" id="KW-1185">Reference proteome</keyword>
<proteinExistence type="inferred from homology"/>
<dbReference type="Gene3D" id="1.20.1250.20">
    <property type="entry name" value="MFS general substrate transporter like domains"/>
    <property type="match status" value="2"/>
</dbReference>
<feature type="transmembrane region" description="Helical" evidence="4">
    <location>
        <begin position="406"/>
        <end position="431"/>
    </location>
</feature>
<feature type="transmembrane region" description="Helical" evidence="4">
    <location>
        <begin position="287"/>
        <end position="306"/>
    </location>
</feature>
<feature type="transmembrane region" description="Helical" evidence="4">
    <location>
        <begin position="318"/>
        <end position="336"/>
    </location>
</feature>
<dbReference type="EMBL" id="KZ679257">
    <property type="protein sequence ID" value="PTB44955.1"/>
    <property type="molecule type" value="Genomic_DNA"/>
</dbReference>
<feature type="transmembrane region" description="Helical" evidence="4">
    <location>
        <begin position="211"/>
        <end position="231"/>
    </location>
</feature>
<evidence type="ECO:0000256" key="1">
    <source>
        <dbReference type="ARBA" id="ARBA00004141"/>
    </source>
</evidence>
<feature type="transmembrane region" description="Helical" evidence="4">
    <location>
        <begin position="91"/>
        <end position="110"/>
    </location>
</feature>
<evidence type="ECO:0000313" key="7">
    <source>
        <dbReference type="Proteomes" id="UP000240493"/>
    </source>
</evidence>